<gene>
    <name evidence="4" type="ORF">VE01_07793</name>
</gene>
<dbReference type="Pfam" id="PF08240">
    <property type="entry name" value="ADH_N"/>
    <property type="match status" value="1"/>
</dbReference>
<feature type="domain" description="Enoyl reductase (ER)" evidence="3">
    <location>
        <begin position="12"/>
        <end position="332"/>
    </location>
</feature>
<dbReference type="GO" id="GO:0016651">
    <property type="term" value="F:oxidoreductase activity, acting on NAD(P)H"/>
    <property type="evidence" value="ECO:0007669"/>
    <property type="project" value="InterPro"/>
</dbReference>
<dbReference type="AlphaFoldDB" id="A0A1B8GEJ8"/>
<accession>A0A1B8GEJ8</accession>
<proteinExistence type="inferred from homology"/>
<keyword evidence="5" id="KW-1185">Reference proteome</keyword>
<dbReference type="InterPro" id="IPR047122">
    <property type="entry name" value="Trans-enoyl_RdTase-like"/>
</dbReference>
<dbReference type="EMBL" id="KV460245">
    <property type="protein sequence ID" value="OBT94248.2"/>
    <property type="molecule type" value="Genomic_DNA"/>
</dbReference>
<dbReference type="InterPro" id="IPR013154">
    <property type="entry name" value="ADH-like_N"/>
</dbReference>
<dbReference type="SUPFAM" id="SSF50129">
    <property type="entry name" value="GroES-like"/>
    <property type="match status" value="1"/>
</dbReference>
<keyword evidence="2" id="KW-0560">Oxidoreductase</keyword>
<evidence type="ECO:0000313" key="5">
    <source>
        <dbReference type="Proteomes" id="UP000091956"/>
    </source>
</evidence>
<comment type="similarity">
    <text evidence="1">Belongs to the zinc-containing alcohol dehydrogenase family.</text>
</comment>
<protein>
    <recommendedName>
        <fullName evidence="3">Enoyl reductase (ER) domain-containing protein</fullName>
    </recommendedName>
</protein>
<dbReference type="Gene3D" id="3.40.50.720">
    <property type="entry name" value="NAD(P)-binding Rossmann-like Domain"/>
    <property type="match status" value="1"/>
</dbReference>
<dbReference type="InterPro" id="IPR020843">
    <property type="entry name" value="ER"/>
</dbReference>
<dbReference type="InterPro" id="IPR036291">
    <property type="entry name" value="NAD(P)-bd_dom_sf"/>
</dbReference>
<dbReference type="RefSeq" id="XP_059319487.1">
    <property type="nucleotide sequence ID" value="XM_059463909.1"/>
</dbReference>
<evidence type="ECO:0000259" key="3">
    <source>
        <dbReference type="SMART" id="SM00829"/>
    </source>
</evidence>
<name>A0A1B8GEJ8_9PEZI</name>
<dbReference type="PANTHER" id="PTHR45348:SF2">
    <property type="entry name" value="ZINC-TYPE ALCOHOL DEHYDROGENASE-LIKE PROTEIN C2E1P3.01"/>
    <property type="match status" value="1"/>
</dbReference>
<dbReference type="SMART" id="SM00829">
    <property type="entry name" value="PKS_ER"/>
    <property type="match status" value="1"/>
</dbReference>
<evidence type="ECO:0000256" key="1">
    <source>
        <dbReference type="ARBA" id="ARBA00008072"/>
    </source>
</evidence>
<dbReference type="SUPFAM" id="SSF51735">
    <property type="entry name" value="NAD(P)-binding Rossmann-fold domains"/>
    <property type="match status" value="1"/>
</dbReference>
<dbReference type="Gene3D" id="3.90.180.10">
    <property type="entry name" value="Medium-chain alcohol dehydrogenases, catalytic domain"/>
    <property type="match status" value="1"/>
</dbReference>
<dbReference type="CDD" id="cd08249">
    <property type="entry name" value="enoyl_reductase_like"/>
    <property type="match status" value="1"/>
</dbReference>
<dbReference type="PANTHER" id="PTHR45348">
    <property type="entry name" value="HYPOTHETICAL OXIDOREDUCTASE (EUROFUNG)"/>
    <property type="match status" value="1"/>
</dbReference>
<dbReference type="GeneID" id="28841179"/>
<reference evidence="5" key="2">
    <citation type="journal article" date="2018" name="Nat. Commun.">
        <title>Extreme sensitivity to ultraviolet light in the fungal pathogen causing white-nose syndrome of bats.</title>
        <authorList>
            <person name="Palmer J.M."/>
            <person name="Drees K.P."/>
            <person name="Foster J.T."/>
            <person name="Lindner D.L."/>
        </authorList>
    </citation>
    <scope>NUCLEOTIDE SEQUENCE [LARGE SCALE GENOMIC DNA]</scope>
    <source>
        <strain evidence="5">UAMH 10579</strain>
    </source>
</reference>
<organism evidence="4 5">
    <name type="scientific">Pseudogymnoascus verrucosus</name>
    <dbReference type="NCBI Taxonomy" id="342668"/>
    <lineage>
        <taxon>Eukaryota</taxon>
        <taxon>Fungi</taxon>
        <taxon>Dikarya</taxon>
        <taxon>Ascomycota</taxon>
        <taxon>Pezizomycotina</taxon>
        <taxon>Leotiomycetes</taxon>
        <taxon>Thelebolales</taxon>
        <taxon>Thelebolaceae</taxon>
        <taxon>Pseudogymnoascus</taxon>
    </lineage>
</organism>
<evidence type="ECO:0000256" key="2">
    <source>
        <dbReference type="ARBA" id="ARBA00023002"/>
    </source>
</evidence>
<reference evidence="4 5" key="1">
    <citation type="submission" date="2016-03" db="EMBL/GenBank/DDBJ databases">
        <title>Comparative genomics of Pseudogymnoascus destructans, the fungus causing white-nose syndrome of bats.</title>
        <authorList>
            <person name="Palmer J.M."/>
            <person name="Drees K.P."/>
            <person name="Foster J.T."/>
            <person name="Lindner D.L."/>
        </authorList>
    </citation>
    <scope>NUCLEOTIDE SEQUENCE [LARGE SCALE GENOMIC DNA]</scope>
    <source>
        <strain evidence="4 5">UAMH 10579</strain>
    </source>
</reference>
<evidence type="ECO:0000313" key="4">
    <source>
        <dbReference type="EMBL" id="OBT94248.2"/>
    </source>
</evidence>
<dbReference type="Proteomes" id="UP000091956">
    <property type="component" value="Unassembled WGS sequence"/>
</dbReference>
<dbReference type="STRING" id="342668.A0A1B8GEJ8"/>
<dbReference type="InterPro" id="IPR011032">
    <property type="entry name" value="GroES-like_sf"/>
</dbReference>
<sequence length="338" mass="36286">MSNKAAWINSKGEAIKVCDAEMPTPGPGQLVIENHAVPLHPGDWKLAKGIIPIPLKYPTILGNYVSGYVHEVGEGITRFKRGDRVLSMSALAVRNDHNFGAHQRYTLSVETLTAHIGDTPFEDATSASIVYAAMSALVLHLGLDRPSKDAQSKEENVLVWGGASSIGFYAVQIAAQAGYKVITTASERNRPLVKGAGATEVLDYRSPTIFEDLLALGPYKAMFGASESAVDQVVIGNLLAAQGGGTFLTTMGVRPGVALPDGVKGLFVQYMDDYLKPENTEYVKWVFWEYLEDGLVKGTLKLGDVEVIGGLEKITEGLGRLEAGEVGGKKLVIKPNLE</sequence>